<evidence type="ECO:0000256" key="1">
    <source>
        <dbReference type="SAM" id="MobiDB-lite"/>
    </source>
</evidence>
<dbReference type="HOGENOM" id="CLU_1352507_0_0_4"/>
<gene>
    <name evidence="2" type="ORF">BGL_2c25520</name>
</gene>
<accession>A0A0B6SEF0</accession>
<dbReference type="KEGG" id="bgp:BGL_2c25520"/>
<proteinExistence type="predicted"/>
<dbReference type="AlphaFoldDB" id="A0A0B6SEF0"/>
<reference evidence="2 3" key="2">
    <citation type="journal article" date="2016" name="Appl. Microbiol. Biotechnol.">
        <title>Mutations improving production and secretion of extracellular lipase by Burkholderia glumae PG1.</title>
        <authorList>
            <person name="Knapp A."/>
            <person name="Voget S."/>
            <person name="Gao R."/>
            <person name="Zaburannyi N."/>
            <person name="Krysciak D."/>
            <person name="Breuer M."/>
            <person name="Hauer B."/>
            <person name="Streit W.R."/>
            <person name="Muller R."/>
            <person name="Daniel R."/>
            <person name="Jaeger K.E."/>
        </authorList>
    </citation>
    <scope>NUCLEOTIDE SEQUENCE [LARGE SCALE GENOMIC DNA]</scope>
    <source>
        <strain evidence="2 3">PG1</strain>
    </source>
</reference>
<feature type="compositionally biased region" description="Basic and acidic residues" evidence="1">
    <location>
        <begin position="33"/>
        <end position="55"/>
    </location>
</feature>
<dbReference type="EMBL" id="CP002581">
    <property type="protein sequence ID" value="AJK50606.1"/>
    <property type="molecule type" value="Genomic_DNA"/>
</dbReference>
<feature type="compositionally biased region" description="Basic and acidic residues" evidence="1">
    <location>
        <begin position="14"/>
        <end position="23"/>
    </location>
</feature>
<feature type="region of interest" description="Disordered" evidence="1">
    <location>
        <begin position="1"/>
        <end position="58"/>
    </location>
</feature>
<evidence type="ECO:0000313" key="2">
    <source>
        <dbReference type="EMBL" id="AJK50606.1"/>
    </source>
</evidence>
<evidence type="ECO:0000313" key="3">
    <source>
        <dbReference type="Proteomes" id="UP000031838"/>
    </source>
</evidence>
<sequence length="202" mass="22463">MRVGPPAPAIPTTTEERRSDDHRQSRRPPVRGRTVEDDARRGRPDPHRDRPDQRGRVPYTKLAACRRTLTGDAFEIAIDRGRVAGGDRAHSVAFGRAIRDFAPTMRGLVFALRHRRGIDEVRGQGKRTDDLMQASRLVDDARQYATIAVNRLFETVIDSDVPGRRLGGGDRAQLARITAARGTLRRARGEIVATIARMSRGA</sequence>
<organism evidence="2 3">
    <name type="scientific">Burkholderia plantarii</name>
    <dbReference type="NCBI Taxonomy" id="41899"/>
    <lineage>
        <taxon>Bacteria</taxon>
        <taxon>Pseudomonadati</taxon>
        <taxon>Pseudomonadota</taxon>
        <taxon>Betaproteobacteria</taxon>
        <taxon>Burkholderiales</taxon>
        <taxon>Burkholderiaceae</taxon>
        <taxon>Burkholderia</taxon>
    </lineage>
</organism>
<protein>
    <submittedName>
        <fullName evidence="2">Uncharacterized protein</fullName>
    </submittedName>
</protein>
<reference evidence="3" key="1">
    <citation type="submission" date="2011-03" db="EMBL/GenBank/DDBJ databases">
        <authorList>
            <person name="Voget S."/>
            <person name="Streit W.R."/>
            <person name="Jaeger K.E."/>
            <person name="Daniel R."/>
        </authorList>
    </citation>
    <scope>NUCLEOTIDE SEQUENCE [LARGE SCALE GENOMIC DNA]</scope>
    <source>
        <strain evidence="3">PG1</strain>
    </source>
</reference>
<dbReference type="Proteomes" id="UP000031838">
    <property type="component" value="Chromosome 2"/>
</dbReference>
<name>A0A0B6SEF0_BURPL</name>
<keyword evidence="3" id="KW-1185">Reference proteome</keyword>